<comment type="caution">
    <text evidence="1">The sequence shown here is derived from an EMBL/GenBank/DDBJ whole genome shotgun (WGS) entry which is preliminary data.</text>
</comment>
<name>A0AAD5T7P3_9FUNG</name>
<dbReference type="EMBL" id="JADGJH010000247">
    <property type="protein sequence ID" value="KAJ3132542.1"/>
    <property type="molecule type" value="Genomic_DNA"/>
</dbReference>
<keyword evidence="2" id="KW-1185">Reference proteome</keyword>
<evidence type="ECO:0000313" key="1">
    <source>
        <dbReference type="EMBL" id="KAJ3132542.1"/>
    </source>
</evidence>
<organism evidence="1 2">
    <name type="scientific">Physocladia obscura</name>
    <dbReference type="NCBI Taxonomy" id="109957"/>
    <lineage>
        <taxon>Eukaryota</taxon>
        <taxon>Fungi</taxon>
        <taxon>Fungi incertae sedis</taxon>
        <taxon>Chytridiomycota</taxon>
        <taxon>Chytridiomycota incertae sedis</taxon>
        <taxon>Chytridiomycetes</taxon>
        <taxon>Chytridiales</taxon>
        <taxon>Chytriomycetaceae</taxon>
        <taxon>Physocladia</taxon>
    </lineage>
</organism>
<evidence type="ECO:0000313" key="2">
    <source>
        <dbReference type="Proteomes" id="UP001211907"/>
    </source>
</evidence>
<proteinExistence type="predicted"/>
<dbReference type="Proteomes" id="UP001211907">
    <property type="component" value="Unassembled WGS sequence"/>
</dbReference>
<dbReference type="AlphaFoldDB" id="A0AAD5T7P3"/>
<sequence length="345" mass="37699">MHCVNLFQTNLELNSQAICNNSTLIGYKCEFDSSICQPDSSSCVGVPNDNLLVLSTTTCPSAAALNSSLPATSVLISTFANASCSANPVTIENYRLQACLPVNNSSQNYIQYYSDFTGNIYSRFFSNSACININSTATFDNASLQKYPVFQNSSCTAENQTAKIINPLGYQVSYFYGLHGNLSGFECNPANSTVSIQLDVAAPWDDVLNCTEIKTLPSLSGYDIVQDAKSKYGTKPFALFDVFSVPDCGANSTIAQHAVLLNECISINRFPFDWAYQMYTLASNGSLTVNYYYESICHNFIGGITWDNVNCTMYKNVGNIRIFNSSSLRIVSASLVVILALVLQM</sequence>
<reference evidence="1" key="1">
    <citation type="submission" date="2020-05" db="EMBL/GenBank/DDBJ databases">
        <title>Phylogenomic resolution of chytrid fungi.</title>
        <authorList>
            <person name="Stajich J.E."/>
            <person name="Amses K."/>
            <person name="Simmons R."/>
            <person name="Seto K."/>
            <person name="Myers J."/>
            <person name="Bonds A."/>
            <person name="Quandt C.A."/>
            <person name="Barry K."/>
            <person name="Liu P."/>
            <person name="Grigoriev I."/>
            <person name="Longcore J.E."/>
            <person name="James T.Y."/>
        </authorList>
    </citation>
    <scope>NUCLEOTIDE SEQUENCE</scope>
    <source>
        <strain evidence="1">JEL0513</strain>
    </source>
</reference>
<accession>A0AAD5T7P3</accession>
<gene>
    <name evidence="1" type="ORF">HK100_005238</name>
</gene>
<protein>
    <submittedName>
        <fullName evidence="1">Uncharacterized protein</fullName>
    </submittedName>
</protein>